<comment type="caution">
    <text evidence="2">The sequence shown here is derived from an EMBL/GenBank/DDBJ whole genome shotgun (WGS) entry which is preliminary data.</text>
</comment>
<dbReference type="PANTHER" id="PTHR34693">
    <property type="entry name" value="PROTEIN PAR32"/>
    <property type="match status" value="1"/>
</dbReference>
<accession>R4XB92</accession>
<dbReference type="AlphaFoldDB" id="R4XB92"/>
<sequence>MSDLGKHEQQFTGRGGAGNFVIRNPIPAENLPKAYSQKPIAGNFSGRGGAGNYKNSEKVNDLPASPVAPASSSPKPPAVYKGGRGGAGNIEAVQSNEKSREDRELDELIRIHTELREGNALPQAPVERPILRID</sequence>
<reference evidence="2 3" key="1">
    <citation type="journal article" date="2013" name="MBio">
        <title>Genome sequencing of the plant pathogen Taphrina deformans, the causal agent of peach leaf curl.</title>
        <authorList>
            <person name="Cisse O.H."/>
            <person name="Almeida J.M.G.C.F."/>
            <person name="Fonseca A."/>
            <person name="Kumar A.A."/>
            <person name="Salojaervi J."/>
            <person name="Overmyer K."/>
            <person name="Hauser P.M."/>
            <person name="Pagni M."/>
        </authorList>
    </citation>
    <scope>NUCLEOTIDE SEQUENCE [LARGE SCALE GENOMIC DNA]</scope>
    <source>
        <strain evidence="3">PYCC 5710 / ATCC 11124 / CBS 356.35 / IMI 108563 / JCM 9778 / NBRC 8474</strain>
    </source>
</reference>
<dbReference type="OrthoDB" id="5424462at2759"/>
<evidence type="ECO:0000313" key="3">
    <source>
        <dbReference type="Proteomes" id="UP000013776"/>
    </source>
</evidence>
<evidence type="ECO:0000313" key="2">
    <source>
        <dbReference type="EMBL" id="CCG81612.1"/>
    </source>
</evidence>
<feature type="region of interest" description="Disordered" evidence="1">
    <location>
        <begin position="1"/>
        <end position="103"/>
    </location>
</feature>
<protein>
    <submittedName>
        <fullName evidence="2">Uncharacterized protein</fullName>
    </submittedName>
</protein>
<dbReference type="VEuPathDB" id="FungiDB:TAPDE_001265"/>
<gene>
    <name evidence="2" type="ORF">TAPDE_001265</name>
</gene>
<dbReference type="EMBL" id="CAHR02000047">
    <property type="protein sequence ID" value="CCG81612.1"/>
    <property type="molecule type" value="Genomic_DNA"/>
</dbReference>
<proteinExistence type="predicted"/>
<feature type="compositionally biased region" description="Low complexity" evidence="1">
    <location>
        <begin position="63"/>
        <end position="73"/>
    </location>
</feature>
<dbReference type="Pfam" id="PF12223">
    <property type="entry name" value="DUF3602"/>
    <property type="match status" value="1"/>
</dbReference>
<keyword evidence="3" id="KW-1185">Reference proteome</keyword>
<name>R4XB92_TAPDE</name>
<dbReference type="PANTHER" id="PTHR34693:SF1">
    <property type="entry name" value="PROTEIN PAR32"/>
    <property type="match status" value="1"/>
</dbReference>
<dbReference type="InterPro" id="IPR053203">
    <property type="entry name" value="Cisplatin_resist-associated"/>
</dbReference>
<organism evidence="2 3">
    <name type="scientific">Taphrina deformans (strain PYCC 5710 / ATCC 11124 / CBS 356.35 / IMI 108563 / JCM 9778 / NBRC 8474)</name>
    <name type="common">Peach leaf curl fungus</name>
    <name type="synonym">Lalaria deformans</name>
    <dbReference type="NCBI Taxonomy" id="1097556"/>
    <lineage>
        <taxon>Eukaryota</taxon>
        <taxon>Fungi</taxon>
        <taxon>Dikarya</taxon>
        <taxon>Ascomycota</taxon>
        <taxon>Taphrinomycotina</taxon>
        <taxon>Taphrinomycetes</taxon>
        <taxon>Taphrinales</taxon>
        <taxon>Taphrinaceae</taxon>
        <taxon>Taphrina</taxon>
    </lineage>
</organism>
<dbReference type="Proteomes" id="UP000013776">
    <property type="component" value="Unassembled WGS sequence"/>
</dbReference>
<evidence type="ECO:0000256" key="1">
    <source>
        <dbReference type="SAM" id="MobiDB-lite"/>
    </source>
</evidence>
<dbReference type="InterPro" id="IPR022024">
    <property type="entry name" value="DUF3602"/>
</dbReference>